<name>A0A1J5RY70_9ZZZZ</name>
<evidence type="ECO:0000256" key="2">
    <source>
        <dbReference type="ARBA" id="ARBA00022617"/>
    </source>
</evidence>
<evidence type="ECO:0000256" key="3">
    <source>
        <dbReference type="ARBA" id="ARBA00022723"/>
    </source>
</evidence>
<dbReference type="Pfam" id="PF00034">
    <property type="entry name" value="Cytochrom_C"/>
    <property type="match status" value="1"/>
</dbReference>
<feature type="region of interest" description="Disordered" evidence="6">
    <location>
        <begin position="82"/>
        <end position="104"/>
    </location>
</feature>
<dbReference type="InterPro" id="IPR009056">
    <property type="entry name" value="Cyt_c-like_dom"/>
</dbReference>
<dbReference type="AlphaFoldDB" id="A0A1J5RY70"/>
<keyword evidence="4" id="KW-0249">Electron transport</keyword>
<dbReference type="InterPro" id="IPR036909">
    <property type="entry name" value="Cyt_c-like_dom_sf"/>
</dbReference>
<comment type="caution">
    <text evidence="8">The sequence shown here is derived from an EMBL/GenBank/DDBJ whole genome shotgun (WGS) entry which is preliminary data.</text>
</comment>
<dbReference type="EMBL" id="MLJW01000139">
    <property type="protein sequence ID" value="OIQ97028.1"/>
    <property type="molecule type" value="Genomic_DNA"/>
</dbReference>
<evidence type="ECO:0000256" key="4">
    <source>
        <dbReference type="ARBA" id="ARBA00022982"/>
    </source>
</evidence>
<evidence type="ECO:0000256" key="1">
    <source>
        <dbReference type="ARBA" id="ARBA00022448"/>
    </source>
</evidence>
<dbReference type="GO" id="GO:0020037">
    <property type="term" value="F:heme binding"/>
    <property type="evidence" value="ECO:0007669"/>
    <property type="project" value="InterPro"/>
</dbReference>
<gene>
    <name evidence="8" type="ORF">GALL_209710</name>
</gene>
<dbReference type="SUPFAM" id="SSF46626">
    <property type="entry name" value="Cytochrome c"/>
    <property type="match status" value="1"/>
</dbReference>
<dbReference type="GO" id="GO:0009055">
    <property type="term" value="F:electron transfer activity"/>
    <property type="evidence" value="ECO:0007669"/>
    <property type="project" value="InterPro"/>
</dbReference>
<organism evidence="8">
    <name type="scientific">mine drainage metagenome</name>
    <dbReference type="NCBI Taxonomy" id="410659"/>
    <lineage>
        <taxon>unclassified sequences</taxon>
        <taxon>metagenomes</taxon>
        <taxon>ecological metagenomes</taxon>
    </lineage>
</organism>
<dbReference type="PRINTS" id="PR00606">
    <property type="entry name" value="CYTCHROMECID"/>
</dbReference>
<feature type="domain" description="Cytochrome c" evidence="7">
    <location>
        <begin position="30"/>
        <end position="118"/>
    </location>
</feature>
<evidence type="ECO:0000256" key="6">
    <source>
        <dbReference type="SAM" id="MobiDB-lite"/>
    </source>
</evidence>
<evidence type="ECO:0000259" key="7">
    <source>
        <dbReference type="PROSITE" id="PS51007"/>
    </source>
</evidence>
<keyword evidence="5" id="KW-0408">Iron</keyword>
<proteinExistence type="predicted"/>
<dbReference type="Gene3D" id="1.10.760.10">
    <property type="entry name" value="Cytochrome c-like domain"/>
    <property type="match status" value="1"/>
</dbReference>
<sequence>MTHSARTSTLISVTAAALTLSFSLNASAAVDVDAAKALARENNCFKCHGVDKEKDGPSYKKVAEKYRGKAGAEEKLIHHVTSGEKAKFPDGHEEEHKNISGKASPESIKNLVDWILSL</sequence>
<dbReference type="GO" id="GO:0005506">
    <property type="term" value="F:iron ion binding"/>
    <property type="evidence" value="ECO:0007669"/>
    <property type="project" value="InterPro"/>
</dbReference>
<dbReference type="InterPro" id="IPR002324">
    <property type="entry name" value="Cyt_c_ID"/>
</dbReference>
<protein>
    <submittedName>
        <fullName evidence="8">Cytochrome c-551</fullName>
    </submittedName>
</protein>
<evidence type="ECO:0000313" key="8">
    <source>
        <dbReference type="EMBL" id="OIQ97028.1"/>
    </source>
</evidence>
<keyword evidence="2" id="KW-0349">Heme</keyword>
<reference evidence="8" key="1">
    <citation type="submission" date="2016-10" db="EMBL/GenBank/DDBJ databases">
        <title>Sequence of Gallionella enrichment culture.</title>
        <authorList>
            <person name="Poehlein A."/>
            <person name="Muehling M."/>
            <person name="Daniel R."/>
        </authorList>
    </citation>
    <scope>NUCLEOTIDE SEQUENCE</scope>
</reference>
<keyword evidence="3" id="KW-0479">Metal-binding</keyword>
<dbReference type="PROSITE" id="PS51007">
    <property type="entry name" value="CYTC"/>
    <property type="match status" value="1"/>
</dbReference>
<accession>A0A1J5RY70</accession>
<feature type="compositionally biased region" description="Basic and acidic residues" evidence="6">
    <location>
        <begin position="82"/>
        <end position="98"/>
    </location>
</feature>
<keyword evidence="1" id="KW-0813">Transport</keyword>
<evidence type="ECO:0000256" key="5">
    <source>
        <dbReference type="ARBA" id="ARBA00023004"/>
    </source>
</evidence>